<dbReference type="Pfam" id="PF12680">
    <property type="entry name" value="SnoaL_2"/>
    <property type="match status" value="1"/>
</dbReference>
<dbReference type="SUPFAM" id="SSF54427">
    <property type="entry name" value="NTF2-like"/>
    <property type="match status" value="1"/>
</dbReference>
<sequence>MASTVSPEALVRAYLTASAARDVAAAQGFLAEDAEIVFPGGAPRRTAAEIFAGSARRYQSVDKVIERVDVAPGTQADERVVYCSGTLFGVWTDGTPFEGIRFIDRFVVRDGRIQSQMVWNDTAFVRPPARDAA</sequence>
<dbReference type="GO" id="GO:0016853">
    <property type="term" value="F:isomerase activity"/>
    <property type="evidence" value="ECO:0007669"/>
    <property type="project" value="UniProtKB-KW"/>
</dbReference>
<keyword evidence="3" id="KW-1185">Reference proteome</keyword>
<dbReference type="InterPro" id="IPR032710">
    <property type="entry name" value="NTF2-like_dom_sf"/>
</dbReference>
<protein>
    <submittedName>
        <fullName evidence="2">Ketosteroid isomerase-like protein</fullName>
    </submittedName>
</protein>
<evidence type="ECO:0000259" key="1">
    <source>
        <dbReference type="Pfam" id="PF12680"/>
    </source>
</evidence>
<name>A0A7W6S263_9PROT</name>
<dbReference type="Proteomes" id="UP000555728">
    <property type="component" value="Unassembled WGS sequence"/>
</dbReference>
<feature type="domain" description="SnoaL-like" evidence="1">
    <location>
        <begin position="11"/>
        <end position="114"/>
    </location>
</feature>
<dbReference type="InterPro" id="IPR037401">
    <property type="entry name" value="SnoaL-like"/>
</dbReference>
<gene>
    <name evidence="2" type="ORF">GGD88_003124</name>
</gene>
<dbReference type="Gene3D" id="3.10.450.50">
    <property type="match status" value="1"/>
</dbReference>
<accession>A0A7W6S263</accession>
<dbReference type="EMBL" id="JACIGI010000035">
    <property type="protein sequence ID" value="MBB4287377.1"/>
    <property type="molecule type" value="Genomic_DNA"/>
</dbReference>
<reference evidence="2 3" key="1">
    <citation type="submission" date="2020-08" db="EMBL/GenBank/DDBJ databases">
        <title>Genome sequencing of Purple Non-Sulfur Bacteria from various extreme environments.</title>
        <authorList>
            <person name="Mayer M."/>
        </authorList>
    </citation>
    <scope>NUCLEOTIDE SEQUENCE [LARGE SCALE GENOMIC DNA]</scope>
    <source>
        <strain evidence="2 3">JA135</strain>
    </source>
</reference>
<dbReference type="AlphaFoldDB" id="A0A7W6S263"/>
<keyword evidence="2" id="KW-0413">Isomerase</keyword>
<evidence type="ECO:0000313" key="2">
    <source>
        <dbReference type="EMBL" id="MBB4287377.1"/>
    </source>
</evidence>
<dbReference type="RefSeq" id="WP_184437063.1">
    <property type="nucleotide sequence ID" value="NZ_JACIGI010000035.1"/>
</dbReference>
<comment type="caution">
    <text evidence="2">The sequence shown here is derived from an EMBL/GenBank/DDBJ whole genome shotgun (WGS) entry which is preliminary data.</text>
</comment>
<evidence type="ECO:0000313" key="3">
    <source>
        <dbReference type="Proteomes" id="UP000555728"/>
    </source>
</evidence>
<organism evidence="2 3">
    <name type="scientific">Roseospira goensis</name>
    <dbReference type="NCBI Taxonomy" id="391922"/>
    <lineage>
        <taxon>Bacteria</taxon>
        <taxon>Pseudomonadati</taxon>
        <taxon>Pseudomonadota</taxon>
        <taxon>Alphaproteobacteria</taxon>
        <taxon>Rhodospirillales</taxon>
        <taxon>Rhodospirillaceae</taxon>
        <taxon>Roseospira</taxon>
    </lineage>
</organism>
<proteinExistence type="predicted"/>